<protein>
    <submittedName>
        <fullName evidence="1">Uncharacterized protein</fullName>
    </submittedName>
</protein>
<accession>A0A2W4RR83</accession>
<gene>
    <name evidence="1" type="ORF">DM484_00865</name>
</gene>
<dbReference type="Proteomes" id="UP000249396">
    <property type="component" value="Unassembled WGS sequence"/>
</dbReference>
<evidence type="ECO:0000313" key="1">
    <source>
        <dbReference type="EMBL" id="PZN86461.1"/>
    </source>
</evidence>
<sequence>MGWQVAWIKHLHNLLITFHGLDFGIHAEMTAFPVYPDLCITTSSAHQSRTMRLFCGYGSNVF</sequence>
<reference evidence="1 2" key="1">
    <citation type="journal article" date="2018" name="Aquat. Microb. Ecol.">
        <title>Gammaproteobacterial methanotrophs dominate.</title>
        <authorList>
            <person name="Rissanen A.J."/>
            <person name="Saarenheimo J."/>
            <person name="Tiirola M."/>
            <person name="Peura S."/>
            <person name="Aalto S.L."/>
            <person name="Karvinen A."/>
            <person name="Nykanen H."/>
        </authorList>
    </citation>
    <scope>NUCLEOTIDE SEQUENCE [LARGE SCALE GENOMIC DNA]</scope>
    <source>
        <strain evidence="1">AMbin10</strain>
    </source>
</reference>
<name>A0A2W4RR83_9GAMM</name>
<dbReference type="AlphaFoldDB" id="A0A2W4RR83"/>
<proteinExistence type="predicted"/>
<comment type="caution">
    <text evidence="1">The sequence shown here is derived from an EMBL/GenBank/DDBJ whole genome shotgun (WGS) entry which is preliminary data.</text>
</comment>
<organism evidence="1 2">
    <name type="scientific">Candidatus Methylumidiphilus alinenensis</name>
    <dbReference type="NCBI Taxonomy" id="2202197"/>
    <lineage>
        <taxon>Bacteria</taxon>
        <taxon>Pseudomonadati</taxon>
        <taxon>Pseudomonadota</taxon>
        <taxon>Gammaproteobacteria</taxon>
        <taxon>Methylococcales</taxon>
        <taxon>Candidatus Methylumidiphilus</taxon>
    </lineage>
</organism>
<dbReference type="EMBL" id="QJPH01000080">
    <property type="protein sequence ID" value="PZN86461.1"/>
    <property type="molecule type" value="Genomic_DNA"/>
</dbReference>
<evidence type="ECO:0000313" key="2">
    <source>
        <dbReference type="Proteomes" id="UP000249396"/>
    </source>
</evidence>